<dbReference type="GO" id="GO:0003677">
    <property type="term" value="F:DNA binding"/>
    <property type="evidence" value="ECO:0007669"/>
    <property type="project" value="InterPro"/>
</dbReference>
<proteinExistence type="predicted"/>
<dbReference type="InterPro" id="IPR001387">
    <property type="entry name" value="Cro/C1-type_HTH"/>
</dbReference>
<reference evidence="3" key="1">
    <citation type="submission" date="2018-05" db="EMBL/GenBank/DDBJ databases">
        <authorList>
            <person name="Du Z."/>
            <person name="Wang X."/>
        </authorList>
    </citation>
    <scope>NUCLEOTIDE SEQUENCE [LARGE SCALE GENOMIC DNA]</scope>
    <source>
        <strain evidence="3">WDS4C29</strain>
    </source>
</reference>
<dbReference type="OrthoDB" id="7863224at2"/>
<name>A0A2V1P346_9RHOB</name>
<sequence length="226" mass="24514">MPQETTQEFAARLNQAIEAYPTAPPTPHGRLSWLKRELERQGTKVSLNTVHKWIKGMSRPREDKMRDLARFLKVDEVWLSLGRRPLQSSQAEPEITARAKGAVLYVAGLVEVAGGRVNFPATNQKDPTSIQVDLGDGPIGVVVVTPQSHDEATISFVVPEPVGQDRIWAVVPGTSLTPALHDITAAPRQMLGGFSIATFNTSKNADANPALPAPIKTLKALEKTTA</sequence>
<evidence type="ECO:0000259" key="1">
    <source>
        <dbReference type="PROSITE" id="PS50943"/>
    </source>
</evidence>
<comment type="caution">
    <text evidence="2">The sequence shown here is derived from an EMBL/GenBank/DDBJ whole genome shotgun (WGS) entry which is preliminary data.</text>
</comment>
<gene>
    <name evidence="2" type="ORF">DFK10_15000</name>
</gene>
<organism evidence="2 3">
    <name type="scientific">Salibaculum griseiflavum</name>
    <dbReference type="NCBI Taxonomy" id="1914409"/>
    <lineage>
        <taxon>Bacteria</taxon>
        <taxon>Pseudomonadati</taxon>
        <taxon>Pseudomonadota</taxon>
        <taxon>Alphaproteobacteria</taxon>
        <taxon>Rhodobacterales</taxon>
        <taxon>Roseobacteraceae</taxon>
        <taxon>Salibaculum</taxon>
    </lineage>
</organism>
<dbReference type="AlphaFoldDB" id="A0A2V1P346"/>
<accession>A0A2V1P346</accession>
<keyword evidence="3" id="KW-1185">Reference proteome</keyword>
<dbReference type="Proteomes" id="UP000245293">
    <property type="component" value="Unassembled WGS sequence"/>
</dbReference>
<protein>
    <recommendedName>
        <fullName evidence="1">HTH cro/C1-type domain-containing protein</fullName>
    </recommendedName>
</protein>
<evidence type="ECO:0000313" key="2">
    <source>
        <dbReference type="EMBL" id="PWG15837.1"/>
    </source>
</evidence>
<feature type="domain" description="HTH cro/C1-type" evidence="1">
    <location>
        <begin position="45"/>
        <end position="79"/>
    </location>
</feature>
<evidence type="ECO:0000313" key="3">
    <source>
        <dbReference type="Proteomes" id="UP000245293"/>
    </source>
</evidence>
<dbReference type="InterPro" id="IPR010982">
    <property type="entry name" value="Lambda_DNA-bd_dom_sf"/>
</dbReference>
<dbReference type="EMBL" id="QETF01000022">
    <property type="protein sequence ID" value="PWG15837.1"/>
    <property type="molecule type" value="Genomic_DNA"/>
</dbReference>
<dbReference type="RefSeq" id="WP_109389847.1">
    <property type="nucleotide sequence ID" value="NZ_QETF01000022.1"/>
</dbReference>
<dbReference type="Gene3D" id="1.10.260.40">
    <property type="entry name" value="lambda repressor-like DNA-binding domains"/>
    <property type="match status" value="1"/>
</dbReference>
<dbReference type="PROSITE" id="PS50943">
    <property type="entry name" value="HTH_CROC1"/>
    <property type="match status" value="1"/>
</dbReference>